<comment type="caution">
    <text evidence="1">The sequence shown here is derived from an EMBL/GenBank/DDBJ whole genome shotgun (WGS) entry which is preliminary data.</text>
</comment>
<gene>
    <name evidence="1" type="ORF">NYR54_03225</name>
</gene>
<reference evidence="1" key="1">
    <citation type="submission" date="2022-08" db="EMBL/GenBank/DDBJ databases">
        <title>Chelativorans sichuanense sp. nov., a paraffin oil-degrading bacterium isolated from a mixture of oil-based drill cuttings and paddy soil.</title>
        <authorList>
            <person name="Yu J."/>
            <person name="Liu H."/>
            <person name="Chen Q."/>
        </authorList>
    </citation>
    <scope>NUCLEOTIDE SEQUENCE</scope>
    <source>
        <strain evidence="1">SCAU 2101</strain>
    </source>
</reference>
<dbReference type="EMBL" id="JAODNV010000004">
    <property type="protein sequence ID" value="MCT8989313.1"/>
    <property type="molecule type" value="Genomic_DNA"/>
</dbReference>
<evidence type="ECO:0000313" key="1">
    <source>
        <dbReference type="EMBL" id="MCT8989313.1"/>
    </source>
</evidence>
<proteinExistence type="predicted"/>
<keyword evidence="2" id="KW-1185">Reference proteome</keyword>
<sequence length="117" mass="12378">MTPGTSSSSGSDAAAFSRKNRLADFLDQIDARDADGTLVRWSASLSQGFTRSVGAAEAAVDRLKKIGREIANLFGSDSTMWGLVAFTGALAARLKKSANPLVDTGRKHQSVTYVVEV</sequence>
<accession>A0A9X2X651</accession>
<dbReference type="Proteomes" id="UP001149009">
    <property type="component" value="Unassembled WGS sequence"/>
</dbReference>
<organism evidence="1 2">
    <name type="scientific">Chelativorans petroleitrophicus</name>
    <dbReference type="NCBI Taxonomy" id="2975484"/>
    <lineage>
        <taxon>Bacteria</taxon>
        <taxon>Pseudomonadati</taxon>
        <taxon>Pseudomonadota</taxon>
        <taxon>Alphaproteobacteria</taxon>
        <taxon>Hyphomicrobiales</taxon>
        <taxon>Phyllobacteriaceae</taxon>
        <taxon>Chelativorans</taxon>
    </lineage>
</organism>
<dbReference type="RefSeq" id="WP_261514017.1">
    <property type="nucleotide sequence ID" value="NZ_JAODNV010000004.1"/>
</dbReference>
<name>A0A9X2X651_9HYPH</name>
<dbReference type="AlphaFoldDB" id="A0A9X2X651"/>
<protein>
    <submittedName>
        <fullName evidence="1">Uncharacterized protein</fullName>
    </submittedName>
</protein>
<evidence type="ECO:0000313" key="2">
    <source>
        <dbReference type="Proteomes" id="UP001149009"/>
    </source>
</evidence>